<dbReference type="Pfam" id="PF17170">
    <property type="entry name" value="DUF5128"/>
    <property type="match status" value="1"/>
</dbReference>
<evidence type="ECO:0000313" key="1">
    <source>
        <dbReference type="EMBL" id="MPM37556.1"/>
    </source>
</evidence>
<proteinExistence type="predicted"/>
<sequence>MRSYLYLLIIISFWGCTQNSTIEKYQNKRAHIINIHDKVKEIKIEDVLIGNIAVPYSFNKYLIISDHRSYDKLIHVFDKKNFNHITSFGYQGEGPSEITVLGHLEFNEKKREIYVADHGKHCILSYNLDSIITNPNYTPLVKLKIREREFPDRFHYINDSLSIARIISINRNHTFNQSIAKWNMSTGEMSPMKYSHPNIERKRAIFSVSLKDNIYVECYRHHDLMTICSLDGDLKYNIYGSKWDNKTSNRFLHYGGVSFAGDYIIASYSGKDNTLEDYQPTCFIIFNKTGDYLKTIETGYRIDDFCYDKDNNRIIMVLNDNIQFAYFDLNYII</sequence>
<gene>
    <name evidence="1" type="ORF">SDC9_84174</name>
</gene>
<name>A0A644Z9J2_9ZZZZ</name>
<protein>
    <recommendedName>
        <fullName evidence="2">6-bladed beta-propeller</fullName>
    </recommendedName>
</protein>
<comment type="caution">
    <text evidence="1">The sequence shown here is derived from an EMBL/GenBank/DDBJ whole genome shotgun (WGS) entry which is preliminary data.</text>
</comment>
<dbReference type="SUPFAM" id="SSF75011">
    <property type="entry name" value="3-carboxy-cis,cis-mucoante lactonizing enzyme"/>
    <property type="match status" value="1"/>
</dbReference>
<dbReference type="Gene3D" id="2.120.10.30">
    <property type="entry name" value="TolB, C-terminal domain"/>
    <property type="match status" value="1"/>
</dbReference>
<evidence type="ECO:0008006" key="2">
    <source>
        <dbReference type="Google" id="ProtNLM"/>
    </source>
</evidence>
<organism evidence="1">
    <name type="scientific">bioreactor metagenome</name>
    <dbReference type="NCBI Taxonomy" id="1076179"/>
    <lineage>
        <taxon>unclassified sequences</taxon>
        <taxon>metagenomes</taxon>
        <taxon>ecological metagenomes</taxon>
    </lineage>
</organism>
<reference evidence="1" key="1">
    <citation type="submission" date="2019-08" db="EMBL/GenBank/DDBJ databases">
        <authorList>
            <person name="Kucharzyk K."/>
            <person name="Murdoch R.W."/>
            <person name="Higgins S."/>
            <person name="Loffler F."/>
        </authorList>
    </citation>
    <scope>NUCLEOTIDE SEQUENCE</scope>
</reference>
<accession>A0A644Z9J2</accession>
<dbReference type="InterPro" id="IPR011042">
    <property type="entry name" value="6-blade_b-propeller_TolB-like"/>
</dbReference>
<dbReference type="AlphaFoldDB" id="A0A644Z9J2"/>
<dbReference type="EMBL" id="VSSQ01007990">
    <property type="protein sequence ID" value="MPM37556.1"/>
    <property type="molecule type" value="Genomic_DNA"/>
</dbReference>